<accession>A0A3D8RH75</accession>
<feature type="region of interest" description="Disordered" evidence="2">
    <location>
        <begin position="1"/>
        <end position="34"/>
    </location>
</feature>
<gene>
    <name evidence="4" type="ORF">BP6252_07306</name>
</gene>
<evidence type="ECO:0000256" key="2">
    <source>
        <dbReference type="SAM" id="MobiDB-lite"/>
    </source>
</evidence>
<dbReference type="EMBL" id="PDLM01000007">
    <property type="protein sequence ID" value="RDW73399.1"/>
    <property type="molecule type" value="Genomic_DNA"/>
</dbReference>
<dbReference type="SUPFAM" id="SSF52540">
    <property type="entry name" value="P-loop containing nucleoside triphosphate hydrolases"/>
    <property type="match status" value="2"/>
</dbReference>
<sequence>MPKRGRNKPQKNATSKRQRRSQEPNDKGLLLNGSGRLQNNRAVGDLLELGFNSVIETLADLDVFQDSSTHIFLVYAHENEKLPQLEAKAEQAQMIIKWLLQLRSKTISDRSPLFRDSISVRDNGKSGAHNILENQYCLLPRTSLSIKANEVSSIDKVILCSSEVLQSYYEDTEMQKYVTDIKAFYGRQKFSRTNTILNREEFKTGLHEIVTKYTESTSFHHVITEIALLEIRHEHEVYKSIVPVILNGTGPSWLPVDELDIWLGVSNKSNAWAIHETHILHKMFFRLLGRLFEDLKPCIDEFEKCYDKCVDKISAGYNFSLPFKHDFRKKVKIEVSNALTRVIDGKLAICRQTLKLIDRSSHEDKEYLKTLFVTDPRNDKIRIEKTKGDLLEDLYRWILENAKFKQWRENDDENRLLWIRGDPGKGKTMLLSGIINELDKSTEIGLLSYFFCQEGDSRINNATAVLRGLIWLLVIQQPSLISHLQGEYDCAGKALFEGPNAWVALSKIFTNILQDPGLKNSVKSTYLVIDALDECVTDLPKLLDLIVEKSSDTSIKWIVSSRNWLSIKKQLEVVGEKVTVSLELNSQSISTAVEIYIDHKVHRLAQSKSYDSETESAIRGYLSSNANDTFLWVALACKNLENFERWEVLENLDAAPSGLYSLYERMIQQIRDSDRCIRILAFVTIARQPITLKELASFDERLEKFSDDPKALTEMVERCGSFLALRESTIYLVHQSAKDFLLENETASNILFPSGIAKVNYTIFSKSLQTMSKTLRRDIYGLHDPGFPTDKIKHPDPDPLAKARYSCIYWVNHLENCDPTTYAINDLQGGGSIDMFLRQNYLYWLEALSLLGGISEGVSSITTLEEILQVSYTL</sequence>
<proteinExistence type="predicted"/>
<keyword evidence="5" id="KW-1185">Reference proteome</keyword>
<dbReference type="STRING" id="1849047.A0A3D8RH75"/>
<protein>
    <recommendedName>
        <fullName evidence="3">NACHT domain-containing protein</fullName>
    </recommendedName>
</protein>
<dbReference type="InterPro" id="IPR007111">
    <property type="entry name" value="NACHT_NTPase"/>
</dbReference>
<dbReference type="Gene3D" id="3.40.50.300">
    <property type="entry name" value="P-loop containing nucleotide triphosphate hydrolases"/>
    <property type="match status" value="1"/>
</dbReference>
<feature type="compositionally biased region" description="Basic residues" evidence="2">
    <location>
        <begin position="1"/>
        <end position="19"/>
    </location>
</feature>
<evidence type="ECO:0000313" key="5">
    <source>
        <dbReference type="Proteomes" id="UP000256645"/>
    </source>
</evidence>
<dbReference type="AlphaFoldDB" id="A0A3D8RH75"/>
<evidence type="ECO:0000259" key="3">
    <source>
        <dbReference type="PROSITE" id="PS50837"/>
    </source>
</evidence>
<dbReference type="InterPro" id="IPR056884">
    <property type="entry name" value="NPHP3-like_N"/>
</dbReference>
<feature type="domain" description="NACHT" evidence="3">
    <location>
        <begin position="415"/>
        <end position="562"/>
    </location>
</feature>
<dbReference type="OrthoDB" id="538223at2759"/>
<dbReference type="PANTHER" id="PTHR10039:SF14">
    <property type="entry name" value="NACHT DOMAIN-CONTAINING PROTEIN"/>
    <property type="match status" value="1"/>
</dbReference>
<dbReference type="PROSITE" id="PS50837">
    <property type="entry name" value="NACHT"/>
    <property type="match status" value="1"/>
</dbReference>
<keyword evidence="1" id="KW-0677">Repeat</keyword>
<dbReference type="FunFam" id="3.40.50.300:FF:001638">
    <property type="entry name" value="NACHT and WD40 domain protein"/>
    <property type="match status" value="1"/>
</dbReference>
<name>A0A3D8RH75_9HELO</name>
<dbReference type="Proteomes" id="UP000256645">
    <property type="component" value="Unassembled WGS sequence"/>
</dbReference>
<organism evidence="4 5">
    <name type="scientific">Coleophoma cylindrospora</name>
    <dbReference type="NCBI Taxonomy" id="1849047"/>
    <lineage>
        <taxon>Eukaryota</taxon>
        <taxon>Fungi</taxon>
        <taxon>Dikarya</taxon>
        <taxon>Ascomycota</taxon>
        <taxon>Pezizomycotina</taxon>
        <taxon>Leotiomycetes</taxon>
        <taxon>Helotiales</taxon>
        <taxon>Dermateaceae</taxon>
        <taxon>Coleophoma</taxon>
    </lineage>
</organism>
<dbReference type="PANTHER" id="PTHR10039">
    <property type="entry name" value="AMELOGENIN"/>
    <property type="match status" value="1"/>
</dbReference>
<evidence type="ECO:0000256" key="1">
    <source>
        <dbReference type="ARBA" id="ARBA00022737"/>
    </source>
</evidence>
<comment type="caution">
    <text evidence="4">The sequence shown here is derived from an EMBL/GenBank/DDBJ whole genome shotgun (WGS) entry which is preliminary data.</text>
</comment>
<evidence type="ECO:0000313" key="4">
    <source>
        <dbReference type="EMBL" id="RDW73399.1"/>
    </source>
</evidence>
<reference evidence="4 5" key="1">
    <citation type="journal article" date="2018" name="IMA Fungus">
        <title>IMA Genome-F 9: Draft genome sequence of Annulohypoxylon stygium, Aspergillus mulundensis, Berkeleyomyces basicola (syn. Thielaviopsis basicola), Ceratocystis smalleyi, two Cercospora beticola strains, Coleophoma cylindrospora, Fusarium fracticaudum, Phialophora cf. hyalina, and Morchella septimelata.</title>
        <authorList>
            <person name="Wingfield B.D."/>
            <person name="Bills G.F."/>
            <person name="Dong Y."/>
            <person name="Huang W."/>
            <person name="Nel W.J."/>
            <person name="Swalarsk-Parry B.S."/>
            <person name="Vaghefi N."/>
            <person name="Wilken P.M."/>
            <person name="An Z."/>
            <person name="de Beer Z.W."/>
            <person name="De Vos L."/>
            <person name="Chen L."/>
            <person name="Duong T.A."/>
            <person name="Gao Y."/>
            <person name="Hammerbacher A."/>
            <person name="Kikkert J.R."/>
            <person name="Li Y."/>
            <person name="Li H."/>
            <person name="Li K."/>
            <person name="Li Q."/>
            <person name="Liu X."/>
            <person name="Ma X."/>
            <person name="Naidoo K."/>
            <person name="Pethybridge S.J."/>
            <person name="Sun J."/>
            <person name="Steenkamp E.T."/>
            <person name="van der Nest M.A."/>
            <person name="van Wyk S."/>
            <person name="Wingfield M.J."/>
            <person name="Xiong C."/>
            <person name="Yue Q."/>
            <person name="Zhang X."/>
        </authorList>
    </citation>
    <scope>NUCLEOTIDE SEQUENCE [LARGE SCALE GENOMIC DNA]</scope>
    <source>
        <strain evidence="4 5">BP6252</strain>
    </source>
</reference>
<dbReference type="Pfam" id="PF24883">
    <property type="entry name" value="NPHP3_N"/>
    <property type="match status" value="1"/>
</dbReference>
<dbReference type="InterPro" id="IPR027417">
    <property type="entry name" value="P-loop_NTPase"/>
</dbReference>